<feature type="signal peptide" evidence="1">
    <location>
        <begin position="1"/>
        <end position="40"/>
    </location>
</feature>
<reference evidence="2" key="1">
    <citation type="journal article" date="2016" name="Appl. Environ. Microbiol.">
        <title>Functional Metagenomics of a Biostimulated Petroleum-Contaminated Soil Reveals an Extraordinary Diversity of Extradiol Dioxygenases.</title>
        <authorList>
            <person name="Terron-Gonzalez L."/>
            <person name="Martin-Cabello G."/>
            <person name="Ferrer M."/>
            <person name="Santero E."/>
        </authorList>
    </citation>
    <scope>NUCLEOTIDE SEQUENCE</scope>
</reference>
<organism evidence="2">
    <name type="scientific">uncultured bacterium UPO75</name>
    <dbReference type="NCBI Taxonomy" id="1776992"/>
    <lineage>
        <taxon>Bacteria</taxon>
        <taxon>environmental samples</taxon>
    </lineage>
</organism>
<sequence length="95" mass="9469">MTGKYKETVGMDKTRRSGALLASAAAALLLSGAAPLAAQAEEAKVQCLGVNACKGQSDCATANNGCQGQNACKGKGMKVMTEAECKAAGGTVKSD</sequence>
<evidence type="ECO:0008006" key="3">
    <source>
        <dbReference type="Google" id="ProtNLM"/>
    </source>
</evidence>
<accession>A0A140DZW5</accession>
<name>A0A140DZW5_9BACT</name>
<proteinExistence type="predicted"/>
<evidence type="ECO:0000313" key="2">
    <source>
        <dbReference type="EMBL" id="AMK59577.1"/>
    </source>
</evidence>
<feature type="chain" id="PRO_5007302170" description="Silver efflux pump" evidence="1">
    <location>
        <begin position="41"/>
        <end position="95"/>
    </location>
</feature>
<protein>
    <recommendedName>
        <fullName evidence="3">Silver efflux pump</fullName>
    </recommendedName>
</protein>
<keyword evidence="1" id="KW-0732">Signal</keyword>
<evidence type="ECO:0000256" key="1">
    <source>
        <dbReference type="SAM" id="SignalP"/>
    </source>
</evidence>
<dbReference type="AlphaFoldDB" id="A0A140DZW5"/>
<dbReference type="EMBL" id="KU144995">
    <property type="protein sequence ID" value="AMK59577.1"/>
    <property type="molecule type" value="Genomic_DNA"/>
</dbReference>